<reference evidence="2 3" key="1">
    <citation type="submission" date="2016-12" db="EMBL/GenBank/DDBJ databases">
        <authorList>
            <person name="Song W.-J."/>
            <person name="Kurnit D.M."/>
        </authorList>
    </citation>
    <scope>NUCLEOTIDE SEQUENCE [LARGE SCALE GENOMIC DNA]</scope>
    <source>
        <strain evidence="2 3">STM7296</strain>
    </source>
</reference>
<dbReference type="EMBL" id="CYGX02000031">
    <property type="protein sequence ID" value="SIT41403.1"/>
    <property type="molecule type" value="Genomic_DNA"/>
</dbReference>
<proteinExistence type="predicted"/>
<organism evidence="2 3">
    <name type="scientific">Paraburkholderia ribeironis</name>
    <dbReference type="NCBI Taxonomy" id="1247936"/>
    <lineage>
        <taxon>Bacteria</taxon>
        <taxon>Pseudomonadati</taxon>
        <taxon>Pseudomonadota</taxon>
        <taxon>Betaproteobacteria</taxon>
        <taxon>Burkholderiales</taxon>
        <taxon>Burkholderiaceae</taxon>
        <taxon>Paraburkholderia</taxon>
    </lineage>
</organism>
<gene>
    <name evidence="2" type="ORF">BN2475_310006</name>
</gene>
<dbReference type="Proteomes" id="UP000187012">
    <property type="component" value="Unassembled WGS sequence"/>
</dbReference>
<evidence type="ECO:0000256" key="1">
    <source>
        <dbReference type="SAM" id="MobiDB-lite"/>
    </source>
</evidence>
<dbReference type="AlphaFoldDB" id="A0A1N7S276"/>
<evidence type="ECO:0000313" key="2">
    <source>
        <dbReference type="EMBL" id="SIT41403.1"/>
    </source>
</evidence>
<protein>
    <submittedName>
        <fullName evidence="2">Uncharacterized protein</fullName>
    </submittedName>
</protein>
<feature type="region of interest" description="Disordered" evidence="1">
    <location>
        <begin position="69"/>
        <end position="89"/>
    </location>
</feature>
<keyword evidence="3" id="KW-1185">Reference proteome</keyword>
<name>A0A1N7S276_9BURK</name>
<evidence type="ECO:0000313" key="3">
    <source>
        <dbReference type="Proteomes" id="UP000187012"/>
    </source>
</evidence>
<sequence>MKSTRALRVISDPAAAADELKIIGETSYVNERKVDSDRGFREVVVTARPTCNRPETSVGRRPVLGVQQQSVGRWAATRPRGQSHVGASA</sequence>
<accession>A0A1N7S276</accession>